<gene>
    <name evidence="4" type="ORF">DM01DRAFT_326825</name>
</gene>
<dbReference type="InterPro" id="IPR008930">
    <property type="entry name" value="Terpenoid_cyclase/PrenylTrfase"/>
</dbReference>
<evidence type="ECO:0000259" key="3">
    <source>
        <dbReference type="Pfam" id="PF13249"/>
    </source>
</evidence>
<evidence type="ECO:0000313" key="4">
    <source>
        <dbReference type="EMBL" id="ORX56442.1"/>
    </source>
</evidence>
<dbReference type="GO" id="GO:0005811">
    <property type="term" value="C:lipid droplet"/>
    <property type="evidence" value="ECO:0007669"/>
    <property type="project" value="InterPro"/>
</dbReference>
<dbReference type="Pfam" id="PF13249">
    <property type="entry name" value="SQHop_cyclase_N"/>
    <property type="match status" value="1"/>
</dbReference>
<dbReference type="EMBL" id="MCGT01000010">
    <property type="protein sequence ID" value="ORX56442.1"/>
    <property type="molecule type" value="Genomic_DNA"/>
</dbReference>
<dbReference type="Gene3D" id="6.20.120.20">
    <property type="match status" value="1"/>
</dbReference>
<feature type="region of interest" description="Disordered" evidence="2">
    <location>
        <begin position="1"/>
        <end position="21"/>
    </location>
</feature>
<comment type="caution">
    <text evidence="4">The sequence shown here is derived from an EMBL/GenBank/DDBJ whole genome shotgun (WGS) entry which is preliminary data.</text>
</comment>
<feature type="domain" description="Squalene cyclase N-terminal" evidence="3">
    <location>
        <begin position="193"/>
        <end position="293"/>
    </location>
</feature>
<dbReference type="OrthoDB" id="21502at2759"/>
<dbReference type="PANTHER" id="PTHR11764:SF20">
    <property type="entry name" value="LANOSTEROL SYNTHASE"/>
    <property type="match status" value="1"/>
</dbReference>
<dbReference type="AlphaFoldDB" id="A0A1X2GLF6"/>
<name>A0A1X2GLF6_9FUNG</name>
<dbReference type="STRING" id="101127.A0A1X2GLF6"/>
<accession>A0A1X2GLF6</accession>
<keyword evidence="5" id="KW-1185">Reference proteome</keyword>
<comment type="similarity">
    <text evidence="1">Belongs to the terpene cyclase/mutase family.</text>
</comment>
<dbReference type="InterPro" id="IPR018333">
    <property type="entry name" value="Squalene_cyclase"/>
</dbReference>
<evidence type="ECO:0000256" key="2">
    <source>
        <dbReference type="SAM" id="MobiDB-lite"/>
    </source>
</evidence>
<dbReference type="Proteomes" id="UP000242146">
    <property type="component" value="Unassembled WGS sequence"/>
</dbReference>
<dbReference type="GO" id="GO:0016740">
    <property type="term" value="F:transferase activity"/>
    <property type="evidence" value="ECO:0007669"/>
    <property type="project" value="UniProtKB-KW"/>
</dbReference>
<dbReference type="Gene3D" id="1.50.10.20">
    <property type="match status" value="1"/>
</dbReference>
<dbReference type="SUPFAM" id="SSF48239">
    <property type="entry name" value="Terpenoid cyclases/Protein prenyltransferases"/>
    <property type="match status" value="1"/>
</dbReference>
<dbReference type="GO" id="GO:0016104">
    <property type="term" value="P:triterpenoid biosynthetic process"/>
    <property type="evidence" value="ECO:0007669"/>
    <property type="project" value="InterPro"/>
</dbReference>
<evidence type="ECO:0000313" key="5">
    <source>
        <dbReference type="Proteomes" id="UP000242146"/>
    </source>
</evidence>
<keyword evidence="4" id="KW-0808">Transferase</keyword>
<dbReference type="GO" id="GO:0016866">
    <property type="term" value="F:intramolecular transferase activity"/>
    <property type="evidence" value="ECO:0007669"/>
    <property type="project" value="InterPro"/>
</dbReference>
<organism evidence="4 5">
    <name type="scientific">Hesseltinella vesiculosa</name>
    <dbReference type="NCBI Taxonomy" id="101127"/>
    <lineage>
        <taxon>Eukaryota</taxon>
        <taxon>Fungi</taxon>
        <taxon>Fungi incertae sedis</taxon>
        <taxon>Mucoromycota</taxon>
        <taxon>Mucoromycotina</taxon>
        <taxon>Mucoromycetes</taxon>
        <taxon>Mucorales</taxon>
        <taxon>Cunninghamellaceae</taxon>
        <taxon>Hesseltinella</taxon>
    </lineage>
</organism>
<reference evidence="4 5" key="1">
    <citation type="submission" date="2016-07" db="EMBL/GenBank/DDBJ databases">
        <title>Pervasive Adenine N6-methylation of Active Genes in Fungi.</title>
        <authorList>
            <consortium name="DOE Joint Genome Institute"/>
            <person name="Mondo S.J."/>
            <person name="Dannebaum R.O."/>
            <person name="Kuo R.C."/>
            <person name="Labutti K."/>
            <person name="Haridas S."/>
            <person name="Kuo A."/>
            <person name="Salamov A."/>
            <person name="Ahrendt S.R."/>
            <person name="Lipzen A."/>
            <person name="Sullivan W."/>
            <person name="Andreopoulos W.B."/>
            <person name="Clum A."/>
            <person name="Lindquist E."/>
            <person name="Daum C."/>
            <person name="Ramamoorthy G.K."/>
            <person name="Gryganskyi A."/>
            <person name="Culley D."/>
            <person name="Magnuson J.K."/>
            <person name="James T.Y."/>
            <person name="O'Malley M.A."/>
            <person name="Stajich J.E."/>
            <person name="Spatafora J.W."/>
            <person name="Visel A."/>
            <person name="Grigoriev I.V."/>
        </authorList>
    </citation>
    <scope>NUCLEOTIDE SEQUENCE [LARGE SCALE GENOMIC DNA]</scope>
    <source>
        <strain evidence="4 5">NRRL 3301</strain>
    </source>
</reference>
<dbReference type="PANTHER" id="PTHR11764">
    <property type="entry name" value="TERPENE CYCLASE/MUTASE FAMILY MEMBER"/>
    <property type="match status" value="1"/>
</dbReference>
<proteinExistence type="inferred from homology"/>
<evidence type="ECO:0000256" key="1">
    <source>
        <dbReference type="ARBA" id="ARBA00009755"/>
    </source>
</evidence>
<protein>
    <submittedName>
        <fullName evidence="4">Terpenoid cyclases/Protein prenyltransferase</fullName>
    </submittedName>
</protein>
<dbReference type="InterPro" id="IPR032697">
    <property type="entry name" value="SQ_cyclase_N"/>
</dbReference>
<sequence length="323" mass="37948">MTDWSMAPSQTPRPPTDPLFPATTKPNDIHHFLAMGLCFLHPHLTQWKSLTSLAITKIYKDNIPAWSLSISTERYQRLHVDLSRWRLHVDQGAQTWYYLETDQQVQQEPPTDLPSLHRATTPQEAARNGFENYRHLQMKVSGLVSYSWADDHLYVTGTPVSEPMRLELIHYLLNRAHAEDGGWHFYRLWLLPVPPELWLLPKILPFCPGSWWVHCRLVYIPMGYLYAKRATALLTTFTQSLREELYVQPCDSIHWDQQRNNVCEADLYTPHTKMMDLLNKILTYYEILPLNRMVKTLEFLDMTQIKRNAPNQERCYRQQSKGA</sequence>